<evidence type="ECO:0000313" key="5">
    <source>
        <dbReference type="EMBL" id="KAB8171061.1"/>
    </source>
</evidence>
<feature type="compositionally biased region" description="Gly residues" evidence="4">
    <location>
        <begin position="1"/>
        <end position="19"/>
    </location>
</feature>
<dbReference type="CDD" id="cd06530">
    <property type="entry name" value="S26_SPase_I"/>
    <property type="match status" value="1"/>
</dbReference>
<evidence type="ECO:0000256" key="3">
    <source>
        <dbReference type="ARBA" id="ARBA00023136"/>
    </source>
</evidence>
<dbReference type="Gene3D" id="2.10.109.10">
    <property type="entry name" value="Umud Fragment, subunit A"/>
    <property type="match status" value="1"/>
</dbReference>
<evidence type="ECO:0000256" key="4">
    <source>
        <dbReference type="SAM" id="MobiDB-lite"/>
    </source>
</evidence>
<dbReference type="InterPro" id="IPR014124">
    <property type="entry name" value="Pept_S26A_Sod_Ni_maturase"/>
</dbReference>
<feature type="region of interest" description="Disordered" evidence="4">
    <location>
        <begin position="1"/>
        <end position="22"/>
    </location>
</feature>
<comment type="subcellular location">
    <subcellularLocation>
        <location evidence="1">Membrane</location>
    </subcellularLocation>
</comment>
<keyword evidence="6" id="KW-1185">Reference proteome</keyword>
<dbReference type="Proteomes" id="UP000314251">
    <property type="component" value="Unassembled WGS sequence"/>
</dbReference>
<organism evidence="5 6">
    <name type="scientific">Streptomyces mimosae</name>
    <dbReference type="NCBI Taxonomy" id="2586635"/>
    <lineage>
        <taxon>Bacteria</taxon>
        <taxon>Bacillati</taxon>
        <taxon>Actinomycetota</taxon>
        <taxon>Actinomycetes</taxon>
        <taxon>Kitasatosporales</taxon>
        <taxon>Streptomycetaceae</taxon>
        <taxon>Streptomyces</taxon>
    </lineage>
</organism>
<evidence type="ECO:0000313" key="6">
    <source>
        <dbReference type="Proteomes" id="UP000314251"/>
    </source>
</evidence>
<dbReference type="EMBL" id="VDLY02000001">
    <property type="protein sequence ID" value="KAB8171061.1"/>
    <property type="molecule type" value="Genomic_DNA"/>
</dbReference>
<dbReference type="PANTHER" id="PTHR12383:SF16">
    <property type="entry name" value="MITOCHONDRIAL INNER MEMBRANE PROTEASE SUBUNIT 1"/>
    <property type="match status" value="1"/>
</dbReference>
<proteinExistence type="predicted"/>
<accession>A0A5N6AQU5</accession>
<comment type="caution">
    <text evidence="5">The sequence shown here is derived from an EMBL/GenBank/DDBJ whole genome shotgun (WGS) entry which is preliminary data.</text>
</comment>
<keyword evidence="2" id="KW-0378">Hydrolase</keyword>
<name>A0A5N6AQU5_9ACTN</name>
<dbReference type="InterPro" id="IPR036286">
    <property type="entry name" value="LexA/Signal_pep-like_sf"/>
</dbReference>
<dbReference type="PANTHER" id="PTHR12383">
    <property type="entry name" value="PROTEASE FAMILY S26 MITOCHONDRIAL INNER MEMBRANE PROTEASE-RELATED"/>
    <property type="match status" value="1"/>
</dbReference>
<keyword evidence="5" id="KW-0645">Protease</keyword>
<dbReference type="GO" id="GO:0004252">
    <property type="term" value="F:serine-type endopeptidase activity"/>
    <property type="evidence" value="ECO:0007669"/>
    <property type="project" value="InterPro"/>
</dbReference>
<keyword evidence="3" id="KW-0472">Membrane</keyword>
<dbReference type="GO" id="GO:0006465">
    <property type="term" value="P:signal peptide processing"/>
    <property type="evidence" value="ECO:0007669"/>
    <property type="project" value="InterPro"/>
</dbReference>
<dbReference type="NCBIfam" id="TIGR02754">
    <property type="entry name" value="sod_Ni_protease"/>
    <property type="match status" value="1"/>
</dbReference>
<dbReference type="GO" id="GO:0016020">
    <property type="term" value="C:membrane"/>
    <property type="evidence" value="ECO:0007669"/>
    <property type="project" value="UniProtKB-SubCell"/>
</dbReference>
<sequence>MVRRGGCGHAITGGNGDHGSGTTSEGAMRFGLAEVYNPSMLPTLCPGDQLLLAYGARVRPGHVVVLRHPFQHDLLIVKRAAERREGGWWVLGDNARVTNDSREFGVVPDGLLVARAVLRLRSPLGAGQRSDAAGPGGVAEVARALGDPEPAGVDRSGAPSRVGALAGALGRLPSAVRPLTARSRRLRAR</sequence>
<reference evidence="5" key="1">
    <citation type="submission" date="2019-10" db="EMBL/GenBank/DDBJ databases">
        <title>Nonomuraea sp. nov., isolated from Phyllanthus amarus.</title>
        <authorList>
            <person name="Klykleung N."/>
            <person name="Tanasupawat S."/>
        </authorList>
    </citation>
    <scope>NUCLEOTIDE SEQUENCE [LARGE SCALE GENOMIC DNA]</scope>
    <source>
        <strain evidence="5">3MP-10</strain>
    </source>
</reference>
<dbReference type="InterPro" id="IPR019533">
    <property type="entry name" value="Peptidase_S26"/>
</dbReference>
<protein>
    <submittedName>
        <fullName evidence="5">Nickel-type superoxide dismutase maturation protease</fullName>
    </submittedName>
</protein>
<dbReference type="InterPro" id="IPR052064">
    <property type="entry name" value="Mito_IMP1_subunit"/>
</dbReference>
<dbReference type="OrthoDB" id="1467636at2"/>
<dbReference type="SUPFAM" id="SSF51306">
    <property type="entry name" value="LexA/Signal peptidase"/>
    <property type="match status" value="1"/>
</dbReference>
<dbReference type="AlphaFoldDB" id="A0A5N6AQU5"/>
<evidence type="ECO:0000256" key="2">
    <source>
        <dbReference type="ARBA" id="ARBA00022801"/>
    </source>
</evidence>
<gene>
    <name evidence="5" type="primary">sodX</name>
    <name evidence="5" type="ORF">FH607_001700</name>
</gene>
<evidence type="ECO:0000256" key="1">
    <source>
        <dbReference type="ARBA" id="ARBA00004370"/>
    </source>
</evidence>